<dbReference type="Proteomes" id="UP000612808">
    <property type="component" value="Unassembled WGS sequence"/>
</dbReference>
<comment type="caution">
    <text evidence="5">The sequence shown here is derived from an EMBL/GenBank/DDBJ whole genome shotgun (WGS) entry which is preliminary data.</text>
</comment>
<evidence type="ECO:0000256" key="1">
    <source>
        <dbReference type="ARBA" id="ARBA00006484"/>
    </source>
</evidence>
<dbReference type="PROSITE" id="PS00061">
    <property type="entry name" value="ADH_SHORT"/>
    <property type="match status" value="1"/>
</dbReference>
<sequence>MITPRPGPPVEATETAAATASGGRAAPLAGRTALVTGGGRGLGYAIAGALTGAGVRVLVTGRDRATLGAAVADGTAVRGEVCDVSDPARVAALATALAGEDVSILVNNAGIPGPVAPLHEVTPAQWDEVFAVNVRGTYLVCRAFLPAMVAAGRGDVINLASVSGKRPLAGRTPYCAAKMAVLGLTRTLAVEVGESGVRVNSLSPGPVDGPRMDRNFRLEADRTGTSVADARQAFAGRAALRRLLTEGEVAAAALAMLAMPGLCAADIDLSAGMVAP</sequence>
<dbReference type="InterPro" id="IPR036291">
    <property type="entry name" value="NAD(P)-bd_dom_sf"/>
</dbReference>
<evidence type="ECO:0000313" key="6">
    <source>
        <dbReference type="Proteomes" id="UP000612808"/>
    </source>
</evidence>
<feature type="domain" description="Ketoreductase" evidence="4">
    <location>
        <begin position="31"/>
        <end position="210"/>
    </location>
</feature>
<dbReference type="EMBL" id="BOMB01000041">
    <property type="protein sequence ID" value="GID15355.1"/>
    <property type="molecule type" value="Genomic_DNA"/>
</dbReference>
<accession>A0A8J3JBF3</accession>
<dbReference type="PANTHER" id="PTHR42760:SF123">
    <property type="entry name" value="OXIDOREDUCTASE"/>
    <property type="match status" value="1"/>
</dbReference>
<reference evidence="5" key="1">
    <citation type="submission" date="2021-01" db="EMBL/GenBank/DDBJ databases">
        <title>Whole genome shotgun sequence of Actinocatenispora rupis NBRC 107355.</title>
        <authorList>
            <person name="Komaki H."/>
            <person name="Tamura T."/>
        </authorList>
    </citation>
    <scope>NUCLEOTIDE SEQUENCE</scope>
    <source>
        <strain evidence="5">NBRC 107355</strain>
    </source>
</reference>
<proteinExistence type="inferred from homology"/>
<dbReference type="Gene3D" id="3.40.50.720">
    <property type="entry name" value="NAD(P)-binding Rossmann-like Domain"/>
    <property type="match status" value="1"/>
</dbReference>
<dbReference type="FunFam" id="3.40.50.720:FF:000084">
    <property type="entry name" value="Short-chain dehydrogenase reductase"/>
    <property type="match status" value="1"/>
</dbReference>
<evidence type="ECO:0000313" key="5">
    <source>
        <dbReference type="EMBL" id="GID15355.1"/>
    </source>
</evidence>
<dbReference type="AlphaFoldDB" id="A0A8J3JBF3"/>
<keyword evidence="6" id="KW-1185">Reference proteome</keyword>
<dbReference type="GO" id="GO:0016616">
    <property type="term" value="F:oxidoreductase activity, acting on the CH-OH group of donors, NAD or NADP as acceptor"/>
    <property type="evidence" value="ECO:0007669"/>
    <property type="project" value="UniProtKB-ARBA"/>
</dbReference>
<evidence type="ECO:0000256" key="2">
    <source>
        <dbReference type="ARBA" id="ARBA00023002"/>
    </source>
</evidence>
<organism evidence="5 6">
    <name type="scientific">Actinocatenispora rupis</name>
    <dbReference type="NCBI Taxonomy" id="519421"/>
    <lineage>
        <taxon>Bacteria</taxon>
        <taxon>Bacillati</taxon>
        <taxon>Actinomycetota</taxon>
        <taxon>Actinomycetes</taxon>
        <taxon>Micromonosporales</taxon>
        <taxon>Micromonosporaceae</taxon>
        <taxon>Actinocatenispora</taxon>
    </lineage>
</organism>
<dbReference type="GO" id="GO:0030497">
    <property type="term" value="P:fatty acid elongation"/>
    <property type="evidence" value="ECO:0007669"/>
    <property type="project" value="TreeGrafter"/>
</dbReference>
<dbReference type="RefSeq" id="WP_239077057.1">
    <property type="nucleotide sequence ID" value="NZ_BAAAZM010000021.1"/>
</dbReference>
<dbReference type="InterPro" id="IPR020904">
    <property type="entry name" value="Sc_DH/Rdtase_CS"/>
</dbReference>
<dbReference type="CDD" id="cd05233">
    <property type="entry name" value="SDR_c"/>
    <property type="match status" value="1"/>
</dbReference>
<dbReference type="SMART" id="SM00822">
    <property type="entry name" value="PKS_KR"/>
    <property type="match status" value="1"/>
</dbReference>
<dbReference type="SUPFAM" id="SSF51735">
    <property type="entry name" value="NAD(P)-binding Rossmann-fold domains"/>
    <property type="match status" value="1"/>
</dbReference>
<evidence type="ECO:0000256" key="3">
    <source>
        <dbReference type="RuleBase" id="RU000363"/>
    </source>
</evidence>
<dbReference type="PANTHER" id="PTHR42760">
    <property type="entry name" value="SHORT-CHAIN DEHYDROGENASES/REDUCTASES FAMILY MEMBER"/>
    <property type="match status" value="1"/>
</dbReference>
<comment type="similarity">
    <text evidence="1 3">Belongs to the short-chain dehydrogenases/reductases (SDR) family.</text>
</comment>
<gene>
    <name evidence="5" type="ORF">Aru02nite_62440</name>
</gene>
<keyword evidence="2" id="KW-0560">Oxidoreductase</keyword>
<name>A0A8J3JBF3_9ACTN</name>
<dbReference type="InterPro" id="IPR057326">
    <property type="entry name" value="KR_dom"/>
</dbReference>
<dbReference type="Pfam" id="PF00106">
    <property type="entry name" value="adh_short"/>
    <property type="match status" value="1"/>
</dbReference>
<protein>
    <submittedName>
        <fullName evidence="5">Oxidoreductase</fullName>
    </submittedName>
</protein>
<evidence type="ECO:0000259" key="4">
    <source>
        <dbReference type="SMART" id="SM00822"/>
    </source>
</evidence>
<dbReference type="InterPro" id="IPR002347">
    <property type="entry name" value="SDR_fam"/>
</dbReference>
<dbReference type="PRINTS" id="PR00080">
    <property type="entry name" value="SDRFAMILY"/>
</dbReference>
<dbReference type="PRINTS" id="PR00081">
    <property type="entry name" value="GDHRDH"/>
</dbReference>